<dbReference type="EMBL" id="AP025285">
    <property type="protein sequence ID" value="BDC90169.1"/>
    <property type="molecule type" value="Genomic_DNA"/>
</dbReference>
<dbReference type="AlphaFoldDB" id="A0AAU9D511"/>
<proteinExistence type="predicted"/>
<dbReference type="KEGG" id="lcal:ATTO_00410"/>
<organism evidence="1 2">
    <name type="scientific">Leptogranulimonas caecicola</name>
    <dbReference type="NCBI Taxonomy" id="2894156"/>
    <lineage>
        <taxon>Bacteria</taxon>
        <taxon>Bacillati</taxon>
        <taxon>Actinomycetota</taxon>
        <taxon>Coriobacteriia</taxon>
        <taxon>Coriobacteriales</taxon>
        <taxon>Kribbibacteriaceae</taxon>
        <taxon>Leptogranulimonas</taxon>
    </lineage>
</organism>
<evidence type="ECO:0000313" key="1">
    <source>
        <dbReference type="EMBL" id="BDC90169.1"/>
    </source>
</evidence>
<evidence type="ECO:0000313" key="2">
    <source>
        <dbReference type="Proteomes" id="UP001431186"/>
    </source>
</evidence>
<sequence>MQEGAFNTEKTWRKTEGFQLAFCVFAASSQWGFVFAECDEGPKTQISTHRERKSSVRTLAGFLTLRIGGFLSLEHTALL</sequence>
<reference evidence="1" key="1">
    <citation type="submission" date="2021-11" db="EMBL/GenBank/DDBJ databases">
        <title>Complete genome sequence of Atopobiaceae bacterium TOC12.</title>
        <authorList>
            <person name="Morinaga K."/>
            <person name="Kusada H."/>
            <person name="Tamaki H."/>
        </authorList>
    </citation>
    <scope>NUCLEOTIDE SEQUENCE</scope>
    <source>
        <strain evidence="1">TOC12</strain>
    </source>
</reference>
<keyword evidence="2" id="KW-1185">Reference proteome</keyword>
<dbReference type="Proteomes" id="UP001431186">
    <property type="component" value="Chromosome"/>
</dbReference>
<accession>A0AAU9D511</accession>
<protein>
    <submittedName>
        <fullName evidence="1">Uncharacterized protein</fullName>
    </submittedName>
</protein>
<name>A0AAU9D511_9ACTN</name>
<gene>
    <name evidence="1" type="ORF">ATTO_00410</name>
</gene>